<reference evidence="8 9" key="1">
    <citation type="submission" date="2013-08" db="EMBL/GenBank/DDBJ databases">
        <authorList>
            <person name="Huang J."/>
            <person name="Wang G."/>
        </authorList>
    </citation>
    <scope>NUCLEOTIDE SEQUENCE [LARGE SCALE GENOMIC DNA]</scope>
    <source>
        <strain evidence="8 9">BH030004</strain>
    </source>
</reference>
<feature type="domain" description="Solute-binding protein family 3/N-terminal" evidence="7">
    <location>
        <begin position="42"/>
        <end position="271"/>
    </location>
</feature>
<dbReference type="EMBL" id="AVPF01000015">
    <property type="protein sequence ID" value="KGX89459.1"/>
    <property type="molecule type" value="Genomic_DNA"/>
</dbReference>
<name>A0A0A5GBQ2_9BACI</name>
<dbReference type="CDD" id="cd13692">
    <property type="entry name" value="PBP2_BztA"/>
    <property type="match status" value="1"/>
</dbReference>
<organism evidence="8 9">
    <name type="scientific">Pontibacillus marinus BH030004 = DSM 16465</name>
    <dbReference type="NCBI Taxonomy" id="1385511"/>
    <lineage>
        <taxon>Bacteria</taxon>
        <taxon>Bacillati</taxon>
        <taxon>Bacillota</taxon>
        <taxon>Bacilli</taxon>
        <taxon>Bacillales</taxon>
        <taxon>Bacillaceae</taxon>
        <taxon>Pontibacillus</taxon>
    </lineage>
</organism>
<evidence type="ECO:0000256" key="3">
    <source>
        <dbReference type="ARBA" id="ARBA00022729"/>
    </source>
</evidence>
<evidence type="ECO:0000259" key="7">
    <source>
        <dbReference type="SMART" id="SM00062"/>
    </source>
</evidence>
<evidence type="ECO:0000256" key="4">
    <source>
        <dbReference type="ARBA" id="ARBA00023139"/>
    </source>
</evidence>
<keyword evidence="2" id="KW-0813">Transport</keyword>
<dbReference type="Pfam" id="PF00497">
    <property type="entry name" value="SBP_bac_3"/>
    <property type="match status" value="1"/>
</dbReference>
<dbReference type="eggNOG" id="COG0834">
    <property type="taxonomic scope" value="Bacteria"/>
</dbReference>
<dbReference type="PROSITE" id="PS51257">
    <property type="entry name" value="PROKAR_LIPOPROTEIN"/>
    <property type="match status" value="1"/>
</dbReference>
<dbReference type="Proteomes" id="UP000030403">
    <property type="component" value="Unassembled WGS sequence"/>
</dbReference>
<keyword evidence="4" id="KW-0564">Palmitate</keyword>
<gene>
    <name evidence="8" type="ORF">N783_06250</name>
</gene>
<evidence type="ECO:0000256" key="1">
    <source>
        <dbReference type="ARBA" id="ARBA00010333"/>
    </source>
</evidence>
<evidence type="ECO:0000256" key="2">
    <source>
        <dbReference type="ARBA" id="ARBA00022448"/>
    </source>
</evidence>
<protein>
    <submittedName>
        <fullName evidence="8">Amino acid ABC transporter substrate-binding protein</fullName>
    </submittedName>
</protein>
<comment type="similarity">
    <text evidence="1">Belongs to the bacterial solute-binding protein 3 family.</text>
</comment>
<evidence type="ECO:0000313" key="9">
    <source>
        <dbReference type="Proteomes" id="UP000030403"/>
    </source>
</evidence>
<dbReference type="SUPFAM" id="SSF53850">
    <property type="entry name" value="Periplasmic binding protein-like II"/>
    <property type="match status" value="1"/>
</dbReference>
<dbReference type="PANTHER" id="PTHR30085">
    <property type="entry name" value="AMINO ACID ABC TRANSPORTER PERMEASE"/>
    <property type="match status" value="1"/>
</dbReference>
<dbReference type="InterPro" id="IPR001638">
    <property type="entry name" value="Solute-binding_3/MltF_N"/>
</dbReference>
<comment type="caution">
    <text evidence="8">The sequence shown here is derived from an EMBL/GenBank/DDBJ whole genome shotgun (WGS) entry which is preliminary data.</text>
</comment>
<dbReference type="STRING" id="1385511.GCA_000425225_00510"/>
<keyword evidence="3 6" id="KW-0732">Signal</keyword>
<dbReference type="RefSeq" id="WP_027447977.1">
    <property type="nucleotide sequence ID" value="NZ_AVPF01000015.1"/>
</dbReference>
<dbReference type="PANTHER" id="PTHR30085:SF7">
    <property type="entry name" value="AMINO-ACID ABC TRANSPORTER-BINDING PROTEIN YHDW-RELATED"/>
    <property type="match status" value="1"/>
</dbReference>
<evidence type="ECO:0000313" key="8">
    <source>
        <dbReference type="EMBL" id="KGX89459.1"/>
    </source>
</evidence>
<accession>A0A0A5GBQ2</accession>
<keyword evidence="9" id="KW-1185">Reference proteome</keyword>
<keyword evidence="5" id="KW-0449">Lipoprotein</keyword>
<feature type="chain" id="PRO_5002021756" evidence="6">
    <location>
        <begin position="29"/>
        <end position="346"/>
    </location>
</feature>
<proteinExistence type="inferred from homology"/>
<dbReference type="AlphaFoldDB" id="A0A0A5GBQ2"/>
<dbReference type="GO" id="GO:0006865">
    <property type="term" value="P:amino acid transport"/>
    <property type="evidence" value="ECO:0007669"/>
    <property type="project" value="TreeGrafter"/>
</dbReference>
<dbReference type="OrthoDB" id="115856at2"/>
<dbReference type="SMART" id="SM00062">
    <property type="entry name" value="PBPb"/>
    <property type="match status" value="1"/>
</dbReference>
<sequence>MKRKWFGFLVVILSLSVMLMGCNNEESAEETSLLDTVKDRDLLIAGVNGELPGFSYLDSEGNYSGFDADFARAIAAAVLGDASKVEYRPLSSKERFTAVQTGEVDVLTRNTTWTLTRDTSVGLNFAPVTFYDGQGIIVPKDSGITSIEDLEGARISVESGTTTELNLADQMRKHGINYEAVVYDSQDAAVAAYESGSVDAYTTDKSGLVARKAIMKDPSAHVILDDTLSKEPLAPAVIGGDDKWFDVVKWVVNATIQAEELGITSENVDEFKDSSDPVVQRLLGTDGDLGSQLGLSDDFGYQVIKQVGNYGEIFERNLGPDTKFGLERGLNGLYTEGGLMYSPPLR</sequence>
<evidence type="ECO:0000256" key="6">
    <source>
        <dbReference type="SAM" id="SignalP"/>
    </source>
</evidence>
<feature type="signal peptide" evidence="6">
    <location>
        <begin position="1"/>
        <end position="28"/>
    </location>
</feature>
<dbReference type="InterPro" id="IPR051455">
    <property type="entry name" value="Bact_solute-bind_prot3"/>
</dbReference>
<evidence type="ECO:0000256" key="5">
    <source>
        <dbReference type="ARBA" id="ARBA00023288"/>
    </source>
</evidence>
<dbReference type="Gene3D" id="3.40.190.10">
    <property type="entry name" value="Periplasmic binding protein-like II"/>
    <property type="match status" value="2"/>
</dbReference>